<dbReference type="EMBL" id="MQVM01000044">
    <property type="protein sequence ID" value="ONH71036.1"/>
    <property type="molecule type" value="Genomic_DNA"/>
</dbReference>
<dbReference type="VEuPathDB" id="FungiDB:C5L36_0D01410"/>
<evidence type="ECO:0000256" key="4">
    <source>
        <dbReference type="ARBA" id="ARBA00023128"/>
    </source>
</evidence>
<dbReference type="Pfam" id="PF12519">
    <property type="entry name" value="MDM10"/>
    <property type="match status" value="1"/>
</dbReference>
<dbReference type="GO" id="GO:0015914">
    <property type="term" value="P:phospholipid transport"/>
    <property type="evidence" value="ECO:0007669"/>
    <property type="project" value="TreeGrafter"/>
</dbReference>
<organism evidence="8 9">
    <name type="scientific">Pichia kudriavzevii</name>
    <name type="common">Yeast</name>
    <name type="synonym">Issatchenkia orientalis</name>
    <dbReference type="NCBI Taxonomy" id="4909"/>
    <lineage>
        <taxon>Eukaryota</taxon>
        <taxon>Fungi</taxon>
        <taxon>Dikarya</taxon>
        <taxon>Ascomycota</taxon>
        <taxon>Saccharomycotina</taxon>
        <taxon>Pichiomycetes</taxon>
        <taxon>Pichiales</taxon>
        <taxon>Pichiaceae</taxon>
        <taxon>Pichia</taxon>
    </lineage>
</organism>
<dbReference type="AlphaFoldDB" id="A0A1V2LGA1"/>
<comment type="similarity">
    <text evidence="6">Belongs to the MDM10 family.</text>
</comment>
<evidence type="ECO:0000256" key="2">
    <source>
        <dbReference type="ARBA" id="ARBA00022692"/>
    </source>
</evidence>
<evidence type="ECO:0000313" key="8">
    <source>
        <dbReference type="EMBL" id="ONH71036.1"/>
    </source>
</evidence>
<proteinExistence type="inferred from homology"/>
<name>A0A1V2LGA1_PICKU</name>
<dbReference type="PANTHER" id="PTHR28035:SF1">
    <property type="entry name" value="MITOCHONDRIAL DISTRIBUTION AND MORPHOLOGY PROTEIN 10"/>
    <property type="match status" value="1"/>
</dbReference>
<keyword evidence="1 6" id="KW-1134">Transmembrane beta strand</keyword>
<dbReference type="GO" id="GO:0032865">
    <property type="term" value="C:ERMES complex"/>
    <property type="evidence" value="ECO:0007669"/>
    <property type="project" value="UniProtKB-UniRule"/>
</dbReference>
<dbReference type="InterPro" id="IPR027539">
    <property type="entry name" value="Mdm10"/>
</dbReference>
<comment type="subunit">
    <text evidence="6">Component of the ER-mitochondria encounter structure (ERMES) or MDM complex, composed of MMM1, MDM10, MDM12 and MDM34. Associates with the mitochondrial outer membrane sorting assembly machinery SAM(core) complex.</text>
</comment>
<gene>
    <name evidence="6" type="primary">MDM10</name>
    <name evidence="8" type="ORF">BOH78_4793</name>
    <name evidence="7" type="ORF">C5L36_0D01410</name>
</gene>
<comment type="function">
    <text evidence="6">Component of the ERMES/MDM complex, which serves as a molecular tether to connect the endoplasmic reticulum and mitochondria. Components of this complex are involved in the control of mitochondrial shape and protein biogenesis and may function in phospholipid exchange. MDM10 is involved in the late assembly steps of the general translocase of the mitochondrial outer membrane (TOM complex). Functions in the TOM40-specific route of the assembly of outer membrane beta-barrel proteins, including the association of TOM40 with the receptor TOM22 and small TOM proteins. Can associate with the SAM(core) complex as well as the MDM12-MMM1 complex, both involved in late steps of the major beta-barrel assembly pathway, that is responsible for biogenesis of all outer membrane beta-barrel proteins. May act as a switch that shuttles between both complexes and channels precursor proteins into the TOM40-specific pathway. Plays a role in mitochondrial morphology and in the inheritance of mitochondria.</text>
</comment>
<dbReference type="Proteomes" id="UP000189274">
    <property type="component" value="Unassembled WGS sequence"/>
</dbReference>
<evidence type="ECO:0000256" key="6">
    <source>
        <dbReference type="HAMAP-Rule" id="MF_03102"/>
    </source>
</evidence>
<evidence type="ECO:0000256" key="5">
    <source>
        <dbReference type="ARBA" id="ARBA00023136"/>
    </source>
</evidence>
<dbReference type="OrthoDB" id="2103793at2759"/>
<keyword evidence="4 6" id="KW-0496">Mitochondrion</keyword>
<keyword evidence="2 6" id="KW-0812">Transmembrane</keyword>
<dbReference type="Proteomes" id="UP000249293">
    <property type="component" value="Chromosome 4"/>
</dbReference>
<evidence type="ECO:0000256" key="1">
    <source>
        <dbReference type="ARBA" id="ARBA00022452"/>
    </source>
</evidence>
<evidence type="ECO:0000313" key="7">
    <source>
        <dbReference type="EMBL" id="AWU77405.1"/>
    </source>
</evidence>
<keyword evidence="5 6" id="KW-0472">Membrane</keyword>
<protein>
    <recommendedName>
        <fullName evidence="6">Mitochondrial distribution and morphology protein 10</fullName>
    </recommendedName>
    <alternativeName>
        <fullName evidence="6">Mitochondrial inheritance component MDM10</fullName>
    </alternativeName>
</protein>
<dbReference type="PANTHER" id="PTHR28035">
    <property type="entry name" value="MITOCHONDRIAL DISTRIBUTION AND MORPHOLOGY PROTEIN 10"/>
    <property type="match status" value="1"/>
</dbReference>
<reference evidence="7 10" key="3">
    <citation type="submission" date="2018-06" db="EMBL/GenBank/DDBJ databases">
        <title>Population genomics shows no distinction between pathogenic Candida krusei and environmental Pichia kudriavzevii: One species, four names.</title>
        <authorList>
            <person name="Douglass A.P."/>
            <person name="Offei B."/>
            <person name="Braun-Galleani S."/>
            <person name="Coughlan A.Y."/>
            <person name="Martos A."/>
            <person name="Ortiz-Merino R.A."/>
            <person name="Byrne K.P."/>
            <person name="Wolfe K.H."/>
        </authorList>
    </citation>
    <scope>NUCLEOTIDE SEQUENCE [LARGE SCALE GENOMIC DNA]</scope>
    <source>
        <strain evidence="7 10">CBS573</strain>
    </source>
</reference>
<comment type="domain">
    <text evidence="6">Lacks alpha-helical transmembrane segments, suggesting that it resides in the membrane via beta-sheet conformations similar to those predicted for other outer membrane proteins and porin.</text>
</comment>
<sequence>MLTYMDLVQQCFYSKTGWSWDNTYEHILSTPNNLLNFPIPNGFNVFVSSRNTDFNFSSISISQVDRLSGSLSYLSSSVNLDEHYRNSKALPINSVVQGYRDLDSRDIKGNIYTEKPFMIYGKMYFPSKLLEGMIIKRFRPDLQLIVKFINTPKLNKLTNPTTIFTIYLQRQTENSSHDFIYSTREHLFGFRCLYHFDILNSSPKLSVVGTPYSTQTDVKPTENKCPSKLSAGCELWYSAGSVSPGISIAARYTTYIDTMRYLIDNLPTYTPAFINSNFHPYLNPYSNGSKQVILSIPYAISTIHPLTFTMAINPLLGTLESTYAIKSEAKYTRDTYHGNKDISYMGKMGFVFSSKYQFNIYSYESDLILGAQLLRSKILTWNNKEKNLKDGDYKETHLIPQNKGLEHSSDIQVPKQKNALDITKISQHNVVYKVSEQEFNENNTAPATLDDVNIIVEDRTDLHPQMSEADEDYISSLKLSGSIGKKNLRLSWEGKFHDWIVSSGVSMDMKGQSASPRVLKYGIEFCYNS</sequence>
<keyword evidence="10" id="KW-1185">Reference proteome</keyword>
<dbReference type="GO" id="GO:0001401">
    <property type="term" value="C:SAM complex"/>
    <property type="evidence" value="ECO:0007669"/>
    <property type="project" value="TreeGrafter"/>
</dbReference>
<dbReference type="STRING" id="4909.A0A1V2LGA1"/>
<evidence type="ECO:0000313" key="9">
    <source>
        <dbReference type="Proteomes" id="UP000189274"/>
    </source>
</evidence>
<comment type="subcellular location">
    <subcellularLocation>
        <location evidence="6">Mitochondrion outer membrane</location>
        <topology evidence="6">Multi-pass membrane protein</topology>
    </subcellularLocation>
    <text evidence="6">The ERMES/MDM complex localizes to a few discrete foci (around 10 per single cell), that represent mitochondria-endoplasmic reticulum junctions. These foci are often found next to mtDNA nucleoids.</text>
</comment>
<dbReference type="GO" id="GO:1990456">
    <property type="term" value="P:mitochondrion-endoplasmic reticulum membrane tethering"/>
    <property type="evidence" value="ECO:0007669"/>
    <property type="project" value="UniProtKB-UniRule"/>
</dbReference>
<reference evidence="9" key="1">
    <citation type="journal article" date="2017" name="Genome Announc.">
        <title>Genome sequences of Cyberlindnera fabianii 65, Pichia kudriavzevii 129, and Saccharomyces cerevisiae 131 isolated from fermented masau fruits in Zimbabwe.</title>
        <authorList>
            <person name="van Rijswijck I.M.H."/>
            <person name="Derks M.F.L."/>
            <person name="Abee T."/>
            <person name="de Ridder D."/>
            <person name="Smid E.J."/>
        </authorList>
    </citation>
    <scope>NUCLEOTIDE SEQUENCE [LARGE SCALE GENOMIC DNA]</scope>
    <source>
        <strain evidence="9">129</strain>
    </source>
</reference>
<dbReference type="GO" id="GO:0051654">
    <property type="term" value="P:establishment of mitochondrion localization"/>
    <property type="evidence" value="ECO:0007669"/>
    <property type="project" value="TreeGrafter"/>
</dbReference>
<dbReference type="EMBL" id="CP028776">
    <property type="protein sequence ID" value="AWU77405.1"/>
    <property type="molecule type" value="Genomic_DNA"/>
</dbReference>
<dbReference type="GO" id="GO:0045040">
    <property type="term" value="P:protein insertion into mitochondrial outer membrane"/>
    <property type="evidence" value="ECO:0007669"/>
    <property type="project" value="UniProtKB-UniRule"/>
</dbReference>
<reference evidence="8" key="2">
    <citation type="submission" date="2017-01" db="EMBL/GenBank/DDBJ databases">
        <authorList>
            <person name="Mah S.A."/>
            <person name="Swanson W.J."/>
            <person name="Moy G.W."/>
            <person name="Vacquier V.D."/>
        </authorList>
    </citation>
    <scope>NUCLEOTIDE SEQUENCE [LARGE SCALE GENOMIC DNA]</scope>
    <source>
        <strain evidence="8">129</strain>
    </source>
</reference>
<keyword evidence="3 6" id="KW-1000">Mitochondrion outer membrane</keyword>
<evidence type="ECO:0000313" key="10">
    <source>
        <dbReference type="Proteomes" id="UP000249293"/>
    </source>
</evidence>
<accession>A0A1V2LGA1</accession>
<dbReference type="GO" id="GO:0070096">
    <property type="term" value="P:mitochondrial outer membrane translocase complex assembly"/>
    <property type="evidence" value="ECO:0007669"/>
    <property type="project" value="UniProtKB-UniRule"/>
</dbReference>
<dbReference type="HAMAP" id="MF_03102">
    <property type="entry name" value="Mdm10"/>
    <property type="match status" value="1"/>
</dbReference>
<evidence type="ECO:0000256" key="3">
    <source>
        <dbReference type="ARBA" id="ARBA00022787"/>
    </source>
</evidence>